<dbReference type="Proteomes" id="UP000515561">
    <property type="component" value="Chromosome"/>
</dbReference>
<protein>
    <submittedName>
        <fullName evidence="1">Uncharacterized protein</fullName>
    </submittedName>
</protein>
<evidence type="ECO:0000313" key="2">
    <source>
        <dbReference type="Proteomes" id="UP000515561"/>
    </source>
</evidence>
<gene>
    <name evidence="1" type="ORF">acsn021_25700</name>
</gene>
<proteinExistence type="predicted"/>
<dbReference type="KEGG" id="acel:acsn021_25700"/>
<name>A0A6S6R7R7_9FIRM</name>
<reference evidence="1 2" key="1">
    <citation type="journal article" date="2016" name="Int. J. Syst. Evol. Microbiol.">
        <title>Descriptions of Anaerotaenia torta gen. nov., sp. nov. and Anaerocolumna cellulosilytica gen. nov., sp. nov. isolated from a methanogenic reactor of cattle waste.</title>
        <authorList>
            <person name="Uek A."/>
            <person name="Ohtaki Y."/>
            <person name="Kaku N."/>
            <person name="Ueki K."/>
        </authorList>
    </citation>
    <scope>NUCLEOTIDE SEQUENCE [LARGE SCALE GENOMIC DNA]</scope>
    <source>
        <strain evidence="1 2">SN021</strain>
    </source>
</reference>
<dbReference type="AlphaFoldDB" id="A0A6S6R7R7"/>
<dbReference type="EMBL" id="AP023367">
    <property type="protein sequence ID" value="BCJ95001.1"/>
    <property type="molecule type" value="Genomic_DNA"/>
</dbReference>
<accession>A0A6S6R7R7</accession>
<dbReference type="RefSeq" id="WP_184088561.1">
    <property type="nucleotide sequence ID" value="NZ_AP023367.1"/>
</dbReference>
<keyword evidence="2" id="KW-1185">Reference proteome</keyword>
<organism evidence="1 2">
    <name type="scientific">Anaerocolumna cellulosilytica</name>
    <dbReference type="NCBI Taxonomy" id="433286"/>
    <lineage>
        <taxon>Bacteria</taxon>
        <taxon>Bacillati</taxon>
        <taxon>Bacillota</taxon>
        <taxon>Clostridia</taxon>
        <taxon>Lachnospirales</taxon>
        <taxon>Lachnospiraceae</taxon>
        <taxon>Anaerocolumna</taxon>
    </lineage>
</organism>
<sequence length="314" mass="36445">MPWCPKCKQEYVEGIVTCADCKTDLVENLTEDTERITFLETEKELFAKKFSEFLEYSKIVNVEYHYEETLKNWIIVIDEKDKKQVDKLYKAFYSVEADSVLSTKDTTSEVPTFHTTQDEMNEADISKDAEDYQEIPEYRSMFEEEELQDYLDSKNPKPKVSATYVKKEEQYKDLKSSADTFLIVSLVGIVVLILNIVGILNFFAGTISYLVMSGLFIAFLVIAFATYKKAKEVKTQIAGENDTTKAINEWLFSNITLEYLDSLVNPNESKEIQFFHKIEKIKELVERNFGELDDSYLDQLAEEFYNTHLDISEV</sequence>
<evidence type="ECO:0000313" key="1">
    <source>
        <dbReference type="EMBL" id="BCJ95001.1"/>
    </source>
</evidence>